<proteinExistence type="predicted"/>
<protein>
    <recommendedName>
        <fullName evidence="2">Bacterial spore germination immunoglobulin-like domain-containing protein</fullName>
    </recommendedName>
</protein>
<sequence>MSINGIINYRKRIILISAVSFLIILAIIAVVRFGLGGPEDTWLCENGVWVKHGQPSKPAPLTGCGQLKTIANFEECAALGQPISESYPRQCRYNGQIFTEDIGNELLKTDLIRISNPRPNQKISSPLTITGQARGNWFFEASFPIDLYDGNNNLLGTAIAQAQSEWMTTDFVPFTAQLKFGQPSLEKGLLILRKDNPSGLAENDEQLIVPVKISNQSTTN</sequence>
<dbReference type="Pfam" id="PF10648">
    <property type="entry name" value="Gmad2"/>
    <property type="match status" value="1"/>
</dbReference>
<evidence type="ECO:0000256" key="1">
    <source>
        <dbReference type="SAM" id="Phobius"/>
    </source>
</evidence>
<organism evidence="3 4">
    <name type="scientific">Candidatus Buchananbacteria bacterium RIFCSPLOWO2_01_FULL_39_33</name>
    <dbReference type="NCBI Taxonomy" id="1797543"/>
    <lineage>
        <taxon>Bacteria</taxon>
        <taxon>Candidatus Buchananiibacteriota</taxon>
    </lineage>
</organism>
<name>A0A1G1YHY7_9BACT</name>
<evidence type="ECO:0000259" key="2">
    <source>
        <dbReference type="Pfam" id="PF10648"/>
    </source>
</evidence>
<keyword evidence="1" id="KW-0812">Transmembrane</keyword>
<comment type="caution">
    <text evidence="3">The sequence shown here is derived from an EMBL/GenBank/DDBJ whole genome shotgun (WGS) entry which is preliminary data.</text>
</comment>
<dbReference type="InterPro" id="IPR018911">
    <property type="entry name" value="Gmad2_Ig-like_dom"/>
</dbReference>
<keyword evidence="1" id="KW-1133">Transmembrane helix</keyword>
<feature type="transmembrane region" description="Helical" evidence="1">
    <location>
        <begin position="12"/>
        <end position="35"/>
    </location>
</feature>
<gene>
    <name evidence="3" type="ORF">A3A02_01390</name>
</gene>
<keyword evidence="1" id="KW-0472">Membrane</keyword>
<dbReference type="EMBL" id="MHIM01000028">
    <property type="protein sequence ID" value="OGY51942.1"/>
    <property type="molecule type" value="Genomic_DNA"/>
</dbReference>
<evidence type="ECO:0000313" key="4">
    <source>
        <dbReference type="Proteomes" id="UP000177376"/>
    </source>
</evidence>
<feature type="domain" description="Bacterial spore germination immunoglobulin-like" evidence="2">
    <location>
        <begin position="112"/>
        <end position="199"/>
    </location>
</feature>
<dbReference type="AlphaFoldDB" id="A0A1G1YHY7"/>
<reference evidence="3 4" key="1">
    <citation type="journal article" date="2016" name="Nat. Commun.">
        <title>Thousands of microbial genomes shed light on interconnected biogeochemical processes in an aquifer system.</title>
        <authorList>
            <person name="Anantharaman K."/>
            <person name="Brown C.T."/>
            <person name="Hug L.A."/>
            <person name="Sharon I."/>
            <person name="Castelle C.J."/>
            <person name="Probst A.J."/>
            <person name="Thomas B.C."/>
            <person name="Singh A."/>
            <person name="Wilkins M.J."/>
            <person name="Karaoz U."/>
            <person name="Brodie E.L."/>
            <person name="Williams K.H."/>
            <person name="Hubbard S.S."/>
            <person name="Banfield J.F."/>
        </authorList>
    </citation>
    <scope>NUCLEOTIDE SEQUENCE [LARGE SCALE GENOMIC DNA]</scope>
</reference>
<dbReference type="Proteomes" id="UP000177376">
    <property type="component" value="Unassembled WGS sequence"/>
</dbReference>
<evidence type="ECO:0000313" key="3">
    <source>
        <dbReference type="EMBL" id="OGY51942.1"/>
    </source>
</evidence>
<accession>A0A1G1YHY7</accession>